<reference evidence="2 3" key="1">
    <citation type="submission" date="2016-07" db="EMBL/GenBank/DDBJ databases">
        <title>Pervasive Adenine N6-methylation of Active Genes in Fungi.</title>
        <authorList>
            <consortium name="DOE Joint Genome Institute"/>
            <person name="Mondo S.J."/>
            <person name="Dannebaum R.O."/>
            <person name="Kuo R.C."/>
            <person name="Labutti K."/>
            <person name="Haridas S."/>
            <person name="Kuo A."/>
            <person name="Salamov A."/>
            <person name="Ahrendt S.R."/>
            <person name="Lipzen A."/>
            <person name="Sullivan W."/>
            <person name="Andreopoulos W.B."/>
            <person name="Clum A."/>
            <person name="Lindquist E."/>
            <person name="Daum C."/>
            <person name="Ramamoorthy G.K."/>
            <person name="Gryganskyi A."/>
            <person name="Culley D."/>
            <person name="Magnuson J.K."/>
            <person name="James T.Y."/>
            <person name="O'Malley M.A."/>
            <person name="Stajich J.E."/>
            <person name="Spatafora J.W."/>
            <person name="Visel A."/>
            <person name="Grigoriev I.V."/>
        </authorList>
    </citation>
    <scope>NUCLEOTIDE SEQUENCE [LARGE SCALE GENOMIC DNA]</scope>
    <source>
        <strain evidence="2 3">CBS 115471</strain>
    </source>
</reference>
<proteinExistence type="predicted"/>
<dbReference type="Proteomes" id="UP000193144">
    <property type="component" value="Unassembled WGS sequence"/>
</dbReference>
<keyword evidence="3" id="KW-1185">Reference proteome</keyword>
<accession>A0A1Y1ZEZ0</accession>
<dbReference type="AlphaFoldDB" id="A0A1Y1ZEZ0"/>
<dbReference type="EMBL" id="MCFA01000094">
    <property type="protein sequence ID" value="ORY08843.1"/>
    <property type="molecule type" value="Genomic_DNA"/>
</dbReference>
<gene>
    <name evidence="2" type="ORF">BCR34DRAFT_603264</name>
</gene>
<evidence type="ECO:0000256" key="1">
    <source>
        <dbReference type="SAM" id="MobiDB-lite"/>
    </source>
</evidence>
<feature type="region of interest" description="Disordered" evidence="1">
    <location>
        <begin position="1"/>
        <end position="28"/>
    </location>
</feature>
<name>A0A1Y1ZEZ0_9PLEO</name>
<comment type="caution">
    <text evidence="2">The sequence shown here is derived from an EMBL/GenBank/DDBJ whole genome shotgun (WGS) entry which is preliminary data.</text>
</comment>
<protein>
    <submittedName>
        <fullName evidence="2">Uncharacterized protein</fullName>
    </submittedName>
</protein>
<sequence>MGQRIAKVVDEQREKRRKSSGDGEIPESPTQALVRAAFELRRSVILAQNELLQSKYHQQLRGYGNQLEGIPSTEANTFFTAKLAAYDEKRGDTPMKYDPVRIVYVIYDVTEVFTYYMWVDRNEQLRHVEAARRKMVFNVDVIGPFKGDFQEIPWQGRNRQGRENQDWEDFSRYMEAQ</sequence>
<evidence type="ECO:0000313" key="3">
    <source>
        <dbReference type="Proteomes" id="UP000193144"/>
    </source>
</evidence>
<organism evidence="2 3">
    <name type="scientific">Clohesyomyces aquaticus</name>
    <dbReference type="NCBI Taxonomy" id="1231657"/>
    <lineage>
        <taxon>Eukaryota</taxon>
        <taxon>Fungi</taxon>
        <taxon>Dikarya</taxon>
        <taxon>Ascomycota</taxon>
        <taxon>Pezizomycotina</taxon>
        <taxon>Dothideomycetes</taxon>
        <taxon>Pleosporomycetidae</taxon>
        <taxon>Pleosporales</taxon>
        <taxon>Lindgomycetaceae</taxon>
        <taxon>Clohesyomyces</taxon>
    </lineage>
</organism>
<evidence type="ECO:0000313" key="2">
    <source>
        <dbReference type="EMBL" id="ORY08843.1"/>
    </source>
</evidence>